<proteinExistence type="predicted"/>
<accession>A0A846YKG9</accession>
<protein>
    <submittedName>
        <fullName evidence="1">Uncharacterized protein</fullName>
    </submittedName>
</protein>
<dbReference type="NCBIfam" id="NF040565">
    <property type="entry name" value="SCO2521_fam"/>
    <property type="match status" value="1"/>
</dbReference>
<dbReference type="InterPro" id="IPR049749">
    <property type="entry name" value="SCO2521-like"/>
</dbReference>
<dbReference type="AlphaFoldDB" id="A0A846YKG9"/>
<organism evidence="1 2">
    <name type="scientific">Nocardia flavorosea</name>
    <dbReference type="NCBI Taxonomy" id="53429"/>
    <lineage>
        <taxon>Bacteria</taxon>
        <taxon>Bacillati</taxon>
        <taxon>Actinomycetota</taxon>
        <taxon>Actinomycetes</taxon>
        <taxon>Mycobacteriales</taxon>
        <taxon>Nocardiaceae</taxon>
        <taxon>Nocardia</taxon>
    </lineage>
</organism>
<dbReference type="Proteomes" id="UP000570678">
    <property type="component" value="Unassembled WGS sequence"/>
</dbReference>
<dbReference type="RefSeq" id="WP_157116549.1">
    <property type="nucleotide sequence ID" value="NZ_JAAXOT010000007.1"/>
</dbReference>
<name>A0A846YKG9_9NOCA</name>
<evidence type="ECO:0000313" key="1">
    <source>
        <dbReference type="EMBL" id="NKY57668.1"/>
    </source>
</evidence>
<reference evidence="1 2" key="1">
    <citation type="submission" date="2020-04" db="EMBL/GenBank/DDBJ databases">
        <title>MicrobeNet Type strains.</title>
        <authorList>
            <person name="Nicholson A.C."/>
        </authorList>
    </citation>
    <scope>NUCLEOTIDE SEQUENCE [LARGE SCALE GENOMIC DNA]</scope>
    <source>
        <strain evidence="1 2">JCM 3332</strain>
    </source>
</reference>
<comment type="caution">
    <text evidence="1">The sequence shown here is derived from an EMBL/GenBank/DDBJ whole genome shotgun (WGS) entry which is preliminary data.</text>
</comment>
<gene>
    <name evidence="1" type="ORF">HGA15_16230</name>
</gene>
<evidence type="ECO:0000313" key="2">
    <source>
        <dbReference type="Proteomes" id="UP000570678"/>
    </source>
</evidence>
<keyword evidence="2" id="KW-1185">Reference proteome</keyword>
<dbReference type="EMBL" id="JAAXOT010000007">
    <property type="protein sequence ID" value="NKY57668.1"/>
    <property type="molecule type" value="Genomic_DNA"/>
</dbReference>
<sequence length="305" mass="33463">MSTSLLPTATALQHGEVRELLELSPDHRVRWRERPVSLGISPPIAEGVDCGLAVARHPAVRAIGTIALRATVVGGRIVQSSARCSATRSASDKRQGWFHYLSRVGVLEVMTRVTHETPARLAEGFLGDRPSSPALDLTSPTDRLLGRIGLRRLDNEAPLRAGTLRLRWAARVGDLTRPQVAFRVHDDMTRTALIVVPTESELDAVQRFCEDLAAHDWLLTVASDAVERADLAGPGTNESVDILAPVLEHLAHLWAPGAHTPAGLRDLWAQLAEEPDLAAQWLRTVGHMRNRLLVSTWRAMHENTL</sequence>